<reference evidence="5" key="1">
    <citation type="journal article" date="2015" name="Proc. Natl. Acad. Sci. U.S.A.">
        <title>Genome sequence of the Asian Tiger mosquito, Aedes albopictus, reveals insights into its biology, genetics, and evolution.</title>
        <authorList>
            <person name="Chen X.G."/>
            <person name="Jiang X."/>
            <person name="Gu J."/>
            <person name="Xu M."/>
            <person name="Wu Y."/>
            <person name="Deng Y."/>
            <person name="Zhang C."/>
            <person name="Bonizzoni M."/>
            <person name="Dermauw W."/>
            <person name="Vontas J."/>
            <person name="Armbruster P."/>
            <person name="Huang X."/>
            <person name="Yang Y."/>
            <person name="Zhang H."/>
            <person name="He W."/>
            <person name="Peng H."/>
            <person name="Liu Y."/>
            <person name="Wu K."/>
            <person name="Chen J."/>
            <person name="Lirakis M."/>
            <person name="Topalis P."/>
            <person name="Van Leeuwen T."/>
            <person name="Hall A.B."/>
            <person name="Jiang X."/>
            <person name="Thorpe C."/>
            <person name="Mueller R.L."/>
            <person name="Sun C."/>
            <person name="Waterhouse R.M."/>
            <person name="Yan G."/>
            <person name="Tu Z.J."/>
            <person name="Fang X."/>
            <person name="James A.A."/>
        </authorList>
    </citation>
    <scope>NUCLEOTIDE SEQUENCE [LARGE SCALE GENOMIC DNA]</scope>
    <source>
        <strain evidence="5">Foshan</strain>
    </source>
</reference>
<dbReference type="SMART" id="SM00020">
    <property type="entry name" value="Tryp_SPc"/>
    <property type="match status" value="1"/>
</dbReference>
<dbReference type="Proteomes" id="UP000069940">
    <property type="component" value="Unassembled WGS sequence"/>
</dbReference>
<dbReference type="RefSeq" id="XP_062710783.1">
    <property type="nucleotide sequence ID" value="XM_062854799.1"/>
</dbReference>
<dbReference type="Gene3D" id="2.40.10.10">
    <property type="entry name" value="Trypsin-like serine proteases"/>
    <property type="match status" value="1"/>
</dbReference>
<evidence type="ECO:0000313" key="5">
    <source>
        <dbReference type="Proteomes" id="UP000069940"/>
    </source>
</evidence>
<dbReference type="GeneID" id="109621360"/>
<dbReference type="PROSITE" id="PS50240">
    <property type="entry name" value="TRYPSIN_DOM"/>
    <property type="match status" value="1"/>
</dbReference>
<feature type="domain" description="Peptidase S1" evidence="3">
    <location>
        <begin position="38"/>
        <end position="279"/>
    </location>
</feature>
<reference evidence="4" key="2">
    <citation type="submission" date="2025-05" db="UniProtKB">
        <authorList>
            <consortium name="EnsemblMetazoa"/>
        </authorList>
    </citation>
    <scope>IDENTIFICATION</scope>
    <source>
        <strain evidence="4">Foshan</strain>
    </source>
</reference>
<name>A0ABM1ZY81_AEDAL</name>
<dbReference type="CDD" id="cd00190">
    <property type="entry name" value="Tryp_SPc"/>
    <property type="match status" value="1"/>
</dbReference>
<dbReference type="InterPro" id="IPR043504">
    <property type="entry name" value="Peptidase_S1_PA_chymotrypsin"/>
</dbReference>
<dbReference type="PANTHER" id="PTHR24260">
    <property type="match status" value="1"/>
</dbReference>
<organism evidence="4 5">
    <name type="scientific">Aedes albopictus</name>
    <name type="common">Asian tiger mosquito</name>
    <name type="synonym">Stegomyia albopicta</name>
    <dbReference type="NCBI Taxonomy" id="7160"/>
    <lineage>
        <taxon>Eukaryota</taxon>
        <taxon>Metazoa</taxon>
        <taxon>Ecdysozoa</taxon>
        <taxon>Arthropoda</taxon>
        <taxon>Hexapoda</taxon>
        <taxon>Insecta</taxon>
        <taxon>Pterygota</taxon>
        <taxon>Neoptera</taxon>
        <taxon>Endopterygota</taxon>
        <taxon>Diptera</taxon>
        <taxon>Nematocera</taxon>
        <taxon>Culicoidea</taxon>
        <taxon>Culicidae</taxon>
        <taxon>Culicinae</taxon>
        <taxon>Aedini</taxon>
        <taxon>Aedes</taxon>
        <taxon>Stegomyia</taxon>
    </lineage>
</organism>
<dbReference type="SUPFAM" id="SSF50494">
    <property type="entry name" value="Trypsin-like serine proteases"/>
    <property type="match status" value="1"/>
</dbReference>
<evidence type="ECO:0000259" key="3">
    <source>
        <dbReference type="PROSITE" id="PS50240"/>
    </source>
</evidence>
<keyword evidence="5" id="KW-1185">Reference proteome</keyword>
<feature type="chain" id="PRO_5047316243" description="Peptidase S1 domain-containing protein" evidence="2">
    <location>
        <begin position="22"/>
        <end position="287"/>
    </location>
</feature>
<feature type="signal peptide" evidence="2">
    <location>
        <begin position="1"/>
        <end position="21"/>
    </location>
</feature>
<comment type="similarity">
    <text evidence="1">Belongs to the peptidase S1 family. CLIP subfamily.</text>
</comment>
<evidence type="ECO:0000313" key="4">
    <source>
        <dbReference type="EnsemblMetazoa" id="AALFPA23_022745.P33763"/>
    </source>
</evidence>
<proteinExistence type="inferred from homology"/>
<dbReference type="PANTHER" id="PTHR24260:SF136">
    <property type="entry name" value="GH08193P-RELATED"/>
    <property type="match status" value="1"/>
</dbReference>
<dbReference type="PRINTS" id="PR00722">
    <property type="entry name" value="CHYMOTRYPSIN"/>
</dbReference>
<evidence type="ECO:0000256" key="2">
    <source>
        <dbReference type="SAM" id="SignalP"/>
    </source>
</evidence>
<dbReference type="EnsemblMetazoa" id="AALFPA23_022745.R33763">
    <property type="protein sequence ID" value="AALFPA23_022745.P33763"/>
    <property type="gene ID" value="AALFPA23_022745"/>
</dbReference>
<dbReference type="InterPro" id="IPR051333">
    <property type="entry name" value="CLIP_Serine_Protease"/>
</dbReference>
<keyword evidence="2" id="KW-0732">Signal</keyword>
<dbReference type="InterPro" id="IPR001254">
    <property type="entry name" value="Trypsin_dom"/>
</dbReference>
<protein>
    <recommendedName>
        <fullName evidence="3">Peptidase S1 domain-containing protein</fullName>
    </recommendedName>
</protein>
<accession>A0ABM1ZY81</accession>
<evidence type="ECO:0000256" key="1">
    <source>
        <dbReference type="ARBA" id="ARBA00024195"/>
    </source>
</evidence>
<dbReference type="InterPro" id="IPR009003">
    <property type="entry name" value="Peptidase_S1_PA"/>
</dbReference>
<sequence length="287" mass="30922">MFRKSICVITLVFLSARSTFQQNKQQCGVKNSAWSNANIGGNVAKSEAWPWHVALYYKNGPSVEYICGGTLISPHFVITAANCLINKQRRYELPPGNIAVRLGIYDLNDLSTQQQRDILRIHKTGDAVNDIAVLELYTPAELNSYVHPACLGLAHNLNGLHGTAIGWAMTENNEFMTTVQSASIPVVSSTSCVGNNPNTAARQPLDSKVLCVGCSHGNSVCAGDRGGGVFFELSGAWHLGGVVSPGVQHQGATNQQQSNTYAAFTNIAAHLPWVLEKTKLSKSDVVL</sequence>
<dbReference type="InterPro" id="IPR001314">
    <property type="entry name" value="Peptidase_S1A"/>
</dbReference>
<dbReference type="Pfam" id="PF00089">
    <property type="entry name" value="Trypsin"/>
    <property type="match status" value="1"/>
</dbReference>